<dbReference type="WBParaSite" id="ASIM_0001651601-mRNA-1">
    <property type="protein sequence ID" value="ASIM_0001651601-mRNA-1"/>
    <property type="gene ID" value="ASIM_0001651601"/>
</dbReference>
<accession>A0A0M3K6C5</accession>
<name>A0A0M3K6C5_ANISI</name>
<dbReference type="EMBL" id="UYRR01032666">
    <property type="protein sequence ID" value="VDK56423.1"/>
    <property type="molecule type" value="Genomic_DNA"/>
</dbReference>
<organism evidence="4">
    <name type="scientific">Anisakis simplex</name>
    <name type="common">Herring worm</name>
    <dbReference type="NCBI Taxonomy" id="6269"/>
    <lineage>
        <taxon>Eukaryota</taxon>
        <taxon>Metazoa</taxon>
        <taxon>Ecdysozoa</taxon>
        <taxon>Nematoda</taxon>
        <taxon>Chromadorea</taxon>
        <taxon>Rhabditida</taxon>
        <taxon>Spirurina</taxon>
        <taxon>Ascaridomorpha</taxon>
        <taxon>Ascaridoidea</taxon>
        <taxon>Anisakidae</taxon>
        <taxon>Anisakis</taxon>
        <taxon>Anisakis simplex complex</taxon>
    </lineage>
</organism>
<evidence type="ECO:0000256" key="1">
    <source>
        <dbReference type="SAM" id="MobiDB-lite"/>
    </source>
</evidence>
<proteinExistence type="predicted"/>
<evidence type="ECO:0000313" key="3">
    <source>
        <dbReference type="Proteomes" id="UP000267096"/>
    </source>
</evidence>
<protein>
    <submittedName>
        <fullName evidence="2 4">Uncharacterized protein</fullName>
    </submittedName>
</protein>
<keyword evidence="3" id="KW-1185">Reference proteome</keyword>
<sequence>MITELRWNVSNSLIAISNCLELSRLRTKLPDIRIVNEMRCWLMKFGDKGNKWASHSCSIIIDLIEGKRNVSCKEMALSFGSGQTTISTDLEEEIYNDASLYLQHSENIIPNTADNNQVEQISEQSASQNGDGIGRIETNDEQNGDDTEQKPNDTPDNSHYSPSLLTRLEVAAKRAVSNSSNGCIVQNASSKSQRSIFNLRDFLQLHEINKELKRYIGHDLSQNKQNGFSSAVKNEEKDLGNVIMKNQQSFEQKLDGVVKMMQEMANTTSTPSTSMPQAPIQMPSLHMLPATFIYMRHFLIVPIRILKHLLIFEEELQDKAFQMFDFLADTFQP</sequence>
<reference evidence="4" key="1">
    <citation type="submission" date="2017-02" db="UniProtKB">
        <authorList>
            <consortium name="WormBaseParasite"/>
        </authorList>
    </citation>
    <scope>IDENTIFICATION</scope>
</reference>
<gene>
    <name evidence="2" type="ORF">ASIM_LOCUS15923</name>
</gene>
<dbReference type="Proteomes" id="UP000267096">
    <property type="component" value="Unassembled WGS sequence"/>
</dbReference>
<dbReference type="AlphaFoldDB" id="A0A0M3K6C5"/>
<evidence type="ECO:0000313" key="4">
    <source>
        <dbReference type="WBParaSite" id="ASIM_0001651601-mRNA-1"/>
    </source>
</evidence>
<evidence type="ECO:0000313" key="2">
    <source>
        <dbReference type="EMBL" id="VDK56423.1"/>
    </source>
</evidence>
<reference evidence="2 3" key="2">
    <citation type="submission" date="2018-11" db="EMBL/GenBank/DDBJ databases">
        <authorList>
            <consortium name="Pathogen Informatics"/>
        </authorList>
    </citation>
    <scope>NUCLEOTIDE SEQUENCE [LARGE SCALE GENOMIC DNA]</scope>
</reference>
<dbReference type="OrthoDB" id="5790596at2759"/>
<feature type="region of interest" description="Disordered" evidence="1">
    <location>
        <begin position="118"/>
        <end position="161"/>
    </location>
</feature>
<feature type="compositionally biased region" description="Polar residues" evidence="1">
    <location>
        <begin position="118"/>
        <end position="130"/>
    </location>
</feature>